<comment type="caution">
    <text evidence="2">The sequence shown here is derived from an EMBL/GenBank/DDBJ whole genome shotgun (WGS) entry which is preliminary data.</text>
</comment>
<gene>
    <name evidence="2" type="ORF">C2E21_2334</name>
</gene>
<accession>A0A2P6TY98</accession>
<dbReference type="Proteomes" id="UP000239899">
    <property type="component" value="Unassembled WGS sequence"/>
</dbReference>
<evidence type="ECO:0000256" key="1">
    <source>
        <dbReference type="SAM" id="MobiDB-lite"/>
    </source>
</evidence>
<reference evidence="2 3" key="1">
    <citation type="journal article" date="2018" name="Plant J.">
        <title>Genome sequences of Chlorella sorokiniana UTEX 1602 and Micractinium conductrix SAG 241.80: implications to maltose excretion by a green alga.</title>
        <authorList>
            <person name="Arriola M.B."/>
            <person name="Velmurugan N."/>
            <person name="Zhang Y."/>
            <person name="Plunkett M.H."/>
            <person name="Hondzo H."/>
            <person name="Barney B.M."/>
        </authorList>
    </citation>
    <scope>NUCLEOTIDE SEQUENCE [LARGE SCALE GENOMIC DNA]</scope>
    <source>
        <strain evidence="3">UTEX 1602</strain>
    </source>
</reference>
<keyword evidence="3" id="KW-1185">Reference proteome</keyword>
<feature type="region of interest" description="Disordered" evidence="1">
    <location>
        <begin position="206"/>
        <end position="233"/>
    </location>
</feature>
<proteinExistence type="predicted"/>
<evidence type="ECO:0000313" key="3">
    <source>
        <dbReference type="Proteomes" id="UP000239899"/>
    </source>
</evidence>
<dbReference type="OrthoDB" id="504002at2759"/>
<feature type="compositionally biased region" description="Basic and acidic residues" evidence="1">
    <location>
        <begin position="213"/>
        <end position="233"/>
    </location>
</feature>
<evidence type="ECO:0000313" key="2">
    <source>
        <dbReference type="EMBL" id="PRW59028.1"/>
    </source>
</evidence>
<organism evidence="2 3">
    <name type="scientific">Chlorella sorokiniana</name>
    <name type="common">Freshwater green alga</name>
    <dbReference type="NCBI Taxonomy" id="3076"/>
    <lineage>
        <taxon>Eukaryota</taxon>
        <taxon>Viridiplantae</taxon>
        <taxon>Chlorophyta</taxon>
        <taxon>core chlorophytes</taxon>
        <taxon>Trebouxiophyceae</taxon>
        <taxon>Chlorellales</taxon>
        <taxon>Chlorellaceae</taxon>
        <taxon>Chlorella clade</taxon>
        <taxon>Chlorella</taxon>
    </lineage>
</organism>
<dbReference type="EMBL" id="LHPG02000004">
    <property type="protein sequence ID" value="PRW59028.1"/>
    <property type="molecule type" value="Genomic_DNA"/>
</dbReference>
<name>A0A2P6TY98_CHLSO</name>
<dbReference type="AlphaFoldDB" id="A0A2P6TY98"/>
<sequence>MPPVAPEPILDVVRGLSTLASFAIVVNQLKNIYDSFFVSECDRCRGTGIVTCPHCHGTKTLRRRPGYLRTRDFGIVDDTRDSYLCFYCGPNTKFDTNPFAEDDEQRAMEIQENLKFAVANIFPRPFDATPTAGTVACPSCLGSPKVHRITPDFAKALDMGALWDEKVANRMGRWFWGKDSRPADKRRIYLEYPSARVARTVEEPVPRPAELTASEKDALEQEKKQKEREARSGFRVEQTFNLEDFILPWASDDED</sequence>
<protein>
    <submittedName>
        <fullName evidence="2">Molecular chaperone</fullName>
    </submittedName>
</protein>